<comment type="similarity">
    <text evidence="7">Belongs to the binding-protein-dependent transport system permease family.</text>
</comment>
<dbReference type="PANTHER" id="PTHR30151">
    <property type="entry name" value="ALKANE SULFONATE ABC TRANSPORTER-RELATED, MEMBRANE SUBUNIT"/>
    <property type="match status" value="1"/>
</dbReference>
<keyword evidence="2 7" id="KW-0813">Transport</keyword>
<dbReference type="InterPro" id="IPR000515">
    <property type="entry name" value="MetI-like"/>
</dbReference>
<evidence type="ECO:0000313" key="10">
    <source>
        <dbReference type="Proteomes" id="UP000324738"/>
    </source>
</evidence>
<organism evidence="9 10">
    <name type="scientific">Aureimonas fodinaquatilis</name>
    <dbReference type="NCBI Taxonomy" id="2565783"/>
    <lineage>
        <taxon>Bacteria</taxon>
        <taxon>Pseudomonadati</taxon>
        <taxon>Pseudomonadota</taxon>
        <taxon>Alphaproteobacteria</taxon>
        <taxon>Hyphomicrobiales</taxon>
        <taxon>Aurantimonadaceae</taxon>
        <taxon>Aureimonas</taxon>
    </lineage>
</organism>
<keyword evidence="4 7" id="KW-0812">Transmembrane</keyword>
<feature type="transmembrane region" description="Helical" evidence="7">
    <location>
        <begin position="233"/>
        <end position="251"/>
    </location>
</feature>
<feature type="transmembrane region" description="Helical" evidence="7">
    <location>
        <begin position="20"/>
        <end position="42"/>
    </location>
</feature>
<dbReference type="AlphaFoldDB" id="A0A5B0E0D6"/>
<dbReference type="Gene3D" id="1.10.3720.10">
    <property type="entry name" value="MetI-like"/>
    <property type="match status" value="1"/>
</dbReference>
<feature type="transmembrane region" description="Helical" evidence="7">
    <location>
        <begin position="137"/>
        <end position="158"/>
    </location>
</feature>
<keyword evidence="6 7" id="KW-0472">Membrane</keyword>
<dbReference type="PROSITE" id="PS50928">
    <property type="entry name" value="ABC_TM1"/>
    <property type="match status" value="1"/>
</dbReference>
<dbReference type="InterPro" id="IPR035906">
    <property type="entry name" value="MetI-like_sf"/>
</dbReference>
<dbReference type="Pfam" id="PF00528">
    <property type="entry name" value="BPD_transp_1"/>
    <property type="match status" value="1"/>
</dbReference>
<sequence length="264" mass="28268">MTFWDRTYLFLQGDSRTSALVRVGFSVALVLLVWEILTATVVTNRLLLVPPLEVFEALSREFANGNVWKNGAATGLALLISFPVAVFIGVAGGLILASNRLFSLTAGPMLMALYSVPVVALAPLFIAWLGLGFASKFVIVSLVAVFPVLVTTEVGLRATDKGLVDAARSFNANGWQIFTTVTLPYALPYVVSGVRVAWARALVGIVVAEFFGSFAGFGFAILAAGQTFDTATLLAYVILLGAMGVIGSLFFESAERRLAPWRHE</sequence>
<proteinExistence type="inferred from homology"/>
<reference evidence="9 10" key="1">
    <citation type="submission" date="2019-08" db="EMBL/GenBank/DDBJ databases">
        <title>Aureimonas fodiniaquatilis sp. nov., isolated from a coal mine wastewater.</title>
        <authorList>
            <person name="Kim W."/>
        </authorList>
    </citation>
    <scope>NUCLEOTIDE SEQUENCE [LARGE SCALE GENOMIC DNA]</scope>
    <source>
        <strain evidence="9 10">CAU 1482</strain>
    </source>
</reference>
<accession>A0A5B0E0D6</accession>
<evidence type="ECO:0000256" key="7">
    <source>
        <dbReference type="RuleBase" id="RU363032"/>
    </source>
</evidence>
<feature type="transmembrane region" description="Helical" evidence="7">
    <location>
        <begin position="197"/>
        <end position="221"/>
    </location>
</feature>
<evidence type="ECO:0000256" key="1">
    <source>
        <dbReference type="ARBA" id="ARBA00004651"/>
    </source>
</evidence>
<dbReference type="OrthoDB" id="9799271at2"/>
<dbReference type="PANTHER" id="PTHR30151:SF20">
    <property type="entry name" value="ABC TRANSPORTER PERMEASE PROTEIN HI_0355-RELATED"/>
    <property type="match status" value="1"/>
</dbReference>
<evidence type="ECO:0000256" key="6">
    <source>
        <dbReference type="ARBA" id="ARBA00023136"/>
    </source>
</evidence>
<evidence type="ECO:0000313" key="9">
    <source>
        <dbReference type="EMBL" id="KAA0971752.1"/>
    </source>
</evidence>
<comment type="subcellular location">
    <subcellularLocation>
        <location evidence="1 7">Cell membrane</location>
        <topology evidence="1 7">Multi-pass membrane protein</topology>
    </subcellularLocation>
</comment>
<feature type="transmembrane region" description="Helical" evidence="7">
    <location>
        <begin position="76"/>
        <end position="97"/>
    </location>
</feature>
<gene>
    <name evidence="9" type="ORF">FPY71_01060</name>
</gene>
<protein>
    <submittedName>
        <fullName evidence="9">ABC transporter permease</fullName>
    </submittedName>
</protein>
<keyword evidence="3" id="KW-1003">Cell membrane</keyword>
<evidence type="ECO:0000259" key="8">
    <source>
        <dbReference type="PROSITE" id="PS50928"/>
    </source>
</evidence>
<evidence type="ECO:0000256" key="4">
    <source>
        <dbReference type="ARBA" id="ARBA00022692"/>
    </source>
</evidence>
<feature type="domain" description="ABC transmembrane type-1" evidence="8">
    <location>
        <begin position="71"/>
        <end position="251"/>
    </location>
</feature>
<evidence type="ECO:0000256" key="2">
    <source>
        <dbReference type="ARBA" id="ARBA00022448"/>
    </source>
</evidence>
<evidence type="ECO:0000256" key="3">
    <source>
        <dbReference type="ARBA" id="ARBA00022475"/>
    </source>
</evidence>
<dbReference type="GO" id="GO:0055085">
    <property type="term" value="P:transmembrane transport"/>
    <property type="evidence" value="ECO:0007669"/>
    <property type="project" value="InterPro"/>
</dbReference>
<feature type="transmembrane region" description="Helical" evidence="7">
    <location>
        <begin position="170"/>
        <end position="191"/>
    </location>
</feature>
<dbReference type="Proteomes" id="UP000324738">
    <property type="component" value="Unassembled WGS sequence"/>
</dbReference>
<keyword evidence="10" id="KW-1185">Reference proteome</keyword>
<dbReference type="CDD" id="cd06261">
    <property type="entry name" value="TM_PBP2"/>
    <property type="match status" value="1"/>
</dbReference>
<dbReference type="GO" id="GO:0005886">
    <property type="term" value="C:plasma membrane"/>
    <property type="evidence" value="ECO:0007669"/>
    <property type="project" value="UniProtKB-SubCell"/>
</dbReference>
<keyword evidence="5 7" id="KW-1133">Transmembrane helix</keyword>
<evidence type="ECO:0000256" key="5">
    <source>
        <dbReference type="ARBA" id="ARBA00022989"/>
    </source>
</evidence>
<feature type="transmembrane region" description="Helical" evidence="7">
    <location>
        <begin position="109"/>
        <end position="131"/>
    </location>
</feature>
<dbReference type="EMBL" id="VTWH01000001">
    <property type="protein sequence ID" value="KAA0971752.1"/>
    <property type="molecule type" value="Genomic_DNA"/>
</dbReference>
<dbReference type="SUPFAM" id="SSF161098">
    <property type="entry name" value="MetI-like"/>
    <property type="match status" value="1"/>
</dbReference>
<name>A0A5B0E0D6_9HYPH</name>
<dbReference type="RefSeq" id="WP_149296758.1">
    <property type="nucleotide sequence ID" value="NZ_VTWH01000001.1"/>
</dbReference>
<comment type="caution">
    <text evidence="9">The sequence shown here is derived from an EMBL/GenBank/DDBJ whole genome shotgun (WGS) entry which is preliminary data.</text>
</comment>